<keyword evidence="1" id="KW-0472">Membrane</keyword>
<sequence>MKDKLVQSESGAALILVLFVVVLLASVGSAMLFSTSYSKQTIVSNAEVQGEFYRAEGAIEVALKEMEIYEKGAIAYLQEELPKQFSIGAKNDIPIKVSLESYDKETNTYEIGARYASESKVNRNLLLNIQEETIVSGYLKSPLYFVENFNYNGSNNHDTLKLYDNKLKMSNTDFNTVKAHLEIPNDASNFGHEKVSSSKNYMSGTHFFEVLDYSGNDNQLYIGPDAIVMVKEMKVTGQGNTSNIVVDGVLIVNDLNHGGNFPITVNGALVVTSNYNGAGKLIINSGIIVKNFSTSGNNDFTGEGKGIDCSLIGLANAGLCKKGSSEDVTNTSTIKVEDYKTTIGNK</sequence>
<organism evidence="2 3">
    <name type="scientific">Halalkalibacter krulwichiae</name>
    <dbReference type="NCBI Taxonomy" id="199441"/>
    <lineage>
        <taxon>Bacteria</taxon>
        <taxon>Bacillati</taxon>
        <taxon>Bacillota</taxon>
        <taxon>Bacilli</taxon>
        <taxon>Bacillales</taxon>
        <taxon>Bacillaceae</taxon>
        <taxon>Halalkalibacter</taxon>
    </lineage>
</organism>
<dbReference type="KEGG" id="bkw:BkAM31D_18095"/>
<dbReference type="RefSeq" id="WP_157076791.1">
    <property type="nucleotide sequence ID" value="NZ_CP020814.1"/>
</dbReference>
<dbReference type="STRING" id="199441.BkAM31D_18095"/>
<dbReference type="EMBL" id="CP020814">
    <property type="protein sequence ID" value="ARK31603.1"/>
    <property type="molecule type" value="Genomic_DNA"/>
</dbReference>
<name>A0A1X9MHK4_9BACI</name>
<protein>
    <submittedName>
        <fullName evidence="2">Uncharacterized protein</fullName>
    </submittedName>
</protein>
<gene>
    <name evidence="2" type="ORF">BkAM31D_18095</name>
</gene>
<keyword evidence="3" id="KW-1185">Reference proteome</keyword>
<accession>A0A1X9MHK4</accession>
<keyword evidence="1" id="KW-0812">Transmembrane</keyword>
<evidence type="ECO:0000313" key="3">
    <source>
        <dbReference type="Proteomes" id="UP000193006"/>
    </source>
</evidence>
<keyword evidence="1" id="KW-1133">Transmembrane helix</keyword>
<proteinExistence type="predicted"/>
<evidence type="ECO:0000256" key="1">
    <source>
        <dbReference type="SAM" id="Phobius"/>
    </source>
</evidence>
<dbReference type="Proteomes" id="UP000193006">
    <property type="component" value="Chromosome"/>
</dbReference>
<dbReference type="AlphaFoldDB" id="A0A1X9MHK4"/>
<evidence type="ECO:0000313" key="2">
    <source>
        <dbReference type="EMBL" id="ARK31603.1"/>
    </source>
</evidence>
<feature type="transmembrane region" description="Helical" evidence="1">
    <location>
        <begin position="12"/>
        <end position="33"/>
    </location>
</feature>
<reference evidence="2 3" key="1">
    <citation type="submission" date="2017-04" db="EMBL/GenBank/DDBJ databases">
        <title>Bacillus krulwichiae AM31D Genome sequencing and assembly.</title>
        <authorList>
            <person name="Krulwich T.A."/>
            <person name="Anastor L."/>
            <person name="Ehrlich R."/>
            <person name="Ehrlich G.D."/>
            <person name="Janto B."/>
        </authorList>
    </citation>
    <scope>NUCLEOTIDE SEQUENCE [LARGE SCALE GENOMIC DNA]</scope>
    <source>
        <strain evidence="2 3">AM31D</strain>
    </source>
</reference>